<dbReference type="AlphaFoldDB" id="A0A2W2EWQ1"/>
<evidence type="ECO:0000256" key="1">
    <source>
        <dbReference type="SAM" id="MobiDB-lite"/>
    </source>
</evidence>
<organism evidence="2 3">
    <name type="scientific">Micromonospora craterilacus</name>
    <dbReference type="NCBI Taxonomy" id="1655439"/>
    <lineage>
        <taxon>Bacteria</taxon>
        <taxon>Bacillati</taxon>
        <taxon>Actinomycetota</taxon>
        <taxon>Actinomycetes</taxon>
        <taxon>Micromonosporales</taxon>
        <taxon>Micromonosporaceae</taxon>
        <taxon>Micromonospora</taxon>
    </lineage>
</organism>
<gene>
    <name evidence="2" type="ORF">C1I95_22945</name>
</gene>
<feature type="compositionally biased region" description="Pro residues" evidence="1">
    <location>
        <begin position="32"/>
        <end position="43"/>
    </location>
</feature>
<protein>
    <submittedName>
        <fullName evidence="2">ATP/GTP-binding protein</fullName>
    </submittedName>
</protein>
<feature type="non-terminal residue" evidence="2">
    <location>
        <position position="43"/>
    </location>
</feature>
<feature type="region of interest" description="Disordered" evidence="1">
    <location>
        <begin position="1"/>
        <end position="43"/>
    </location>
</feature>
<evidence type="ECO:0000313" key="2">
    <source>
        <dbReference type="EMBL" id="PZG13807.1"/>
    </source>
</evidence>
<dbReference type="Proteomes" id="UP000248924">
    <property type="component" value="Unassembled WGS sequence"/>
</dbReference>
<keyword evidence="3" id="KW-1185">Reference proteome</keyword>
<reference evidence="2 3" key="1">
    <citation type="submission" date="2018-01" db="EMBL/GenBank/DDBJ databases">
        <title>Draft genome sequence of Jishengella sp. NA12.</title>
        <authorList>
            <person name="Sahin N."/>
            <person name="Ay H."/>
            <person name="Saygin H."/>
        </authorList>
    </citation>
    <scope>NUCLEOTIDE SEQUENCE [LARGE SCALE GENOMIC DNA]</scope>
    <source>
        <strain evidence="2 3">NA12</strain>
    </source>
</reference>
<name>A0A2W2EWQ1_9ACTN</name>
<comment type="caution">
    <text evidence="2">The sequence shown here is derived from an EMBL/GenBank/DDBJ whole genome shotgun (WGS) entry which is preliminary data.</text>
</comment>
<evidence type="ECO:0000313" key="3">
    <source>
        <dbReference type="Proteomes" id="UP000248924"/>
    </source>
</evidence>
<proteinExistence type="predicted"/>
<accession>A0A2W2EWQ1</accession>
<sequence>MDSVQSPDWPVAPQGTLAGNSAAARYGGSAPAPTPPPVGRATP</sequence>
<dbReference type="EMBL" id="POTY01000166">
    <property type="protein sequence ID" value="PZG13807.1"/>
    <property type="molecule type" value="Genomic_DNA"/>
</dbReference>